<evidence type="ECO:0000256" key="1">
    <source>
        <dbReference type="SAM" id="MobiDB-lite"/>
    </source>
</evidence>
<evidence type="ECO:0000313" key="2">
    <source>
        <dbReference type="EMBL" id="VAW03146.1"/>
    </source>
</evidence>
<feature type="non-terminal residue" evidence="2">
    <location>
        <position position="1"/>
    </location>
</feature>
<reference evidence="2" key="1">
    <citation type="submission" date="2018-06" db="EMBL/GenBank/DDBJ databases">
        <authorList>
            <person name="Zhirakovskaya E."/>
        </authorList>
    </citation>
    <scope>NUCLEOTIDE SEQUENCE</scope>
</reference>
<name>A0A3B0T857_9ZZZZ</name>
<gene>
    <name evidence="2" type="ORF">MNBD_ALPHA05-911</name>
</gene>
<sequence length="265" mass="29062">SSVAFALAAPLALAHPQNDAESLSHDHSSHAVHENGVGPDPDGDTNPATDTRVVSFITDAEAADGDPPYTVITFEPPPGEHGKAIRQDYAAEFGVQFGKGLTWQICTGKRLFYYDTMCTYEAPTSGKFSAGYLNYLNAPLSITFEKPVCVVTMSIYPTGGKEDEPFEFKIQGWNEAGDKLSDATAEFRWTTNTVRWRNMAGAYFVDQRAAKITISMRSKDPSQAKDTLRYLIDDLAFVDEGCDAALDDIKARTGIDLRDETEVIQ</sequence>
<dbReference type="AlphaFoldDB" id="A0A3B0T857"/>
<organism evidence="2">
    <name type="scientific">hydrothermal vent metagenome</name>
    <dbReference type="NCBI Taxonomy" id="652676"/>
    <lineage>
        <taxon>unclassified sequences</taxon>
        <taxon>metagenomes</taxon>
        <taxon>ecological metagenomes</taxon>
    </lineage>
</organism>
<dbReference type="EMBL" id="UOEH01000385">
    <property type="protein sequence ID" value="VAW03146.1"/>
    <property type="molecule type" value="Genomic_DNA"/>
</dbReference>
<protein>
    <submittedName>
        <fullName evidence="2">Uncharacterized protein</fullName>
    </submittedName>
</protein>
<proteinExistence type="predicted"/>
<feature type="region of interest" description="Disordered" evidence="1">
    <location>
        <begin position="17"/>
        <end position="50"/>
    </location>
</feature>
<feature type="compositionally biased region" description="Basic and acidic residues" evidence="1">
    <location>
        <begin position="22"/>
        <end position="33"/>
    </location>
</feature>
<accession>A0A3B0T857</accession>